<evidence type="ECO:0000313" key="7">
    <source>
        <dbReference type="Proteomes" id="UP000001844"/>
    </source>
</evidence>
<accession>D5BWR1</accession>
<dbReference type="SUPFAM" id="SSF54523">
    <property type="entry name" value="Pili subunits"/>
    <property type="match status" value="1"/>
</dbReference>
<organism evidence="6 7">
    <name type="scientific">Nitrosococcus halophilus (strain Nc4)</name>
    <dbReference type="NCBI Taxonomy" id="472759"/>
    <lineage>
        <taxon>Bacteria</taxon>
        <taxon>Pseudomonadati</taxon>
        <taxon>Pseudomonadota</taxon>
        <taxon>Gammaproteobacteria</taxon>
        <taxon>Chromatiales</taxon>
        <taxon>Chromatiaceae</taxon>
        <taxon>Nitrosococcus</taxon>
    </lineage>
</organism>
<sequence>MRKVQQGFTLIELMIVVAIIGILASIAIPAYQDYTIRTQVTEGLNLAAEAKQSIGDFWSARGRLPGDNASAGLADATSITGNYITQMAVDNGQIALTYGNRANSNIENGILTLTPAQNQAGSLVWLCGKAYDSKDDSKLPEISGVGSTQTDIEDKYLPTECRS</sequence>
<proteinExistence type="inferred from homology"/>
<dbReference type="PROSITE" id="PS00409">
    <property type="entry name" value="PROKAR_NTER_METHYL"/>
    <property type="match status" value="1"/>
</dbReference>
<evidence type="ECO:0000256" key="2">
    <source>
        <dbReference type="ARBA" id="ARBA00022481"/>
    </source>
</evidence>
<keyword evidence="5" id="KW-0812">Transmembrane</keyword>
<dbReference type="eggNOG" id="COG4969">
    <property type="taxonomic scope" value="Bacteria"/>
</dbReference>
<dbReference type="EMBL" id="CP001798">
    <property type="protein sequence ID" value="ADE13792.1"/>
    <property type="molecule type" value="Genomic_DNA"/>
</dbReference>
<keyword evidence="5" id="KW-0472">Membrane</keyword>
<dbReference type="Gene3D" id="3.30.700.10">
    <property type="entry name" value="Glycoprotein, Type 4 Pilin"/>
    <property type="match status" value="1"/>
</dbReference>
<gene>
    <name evidence="6" type="ordered locus">Nhal_0608</name>
</gene>
<dbReference type="PANTHER" id="PTHR30093:SF34">
    <property type="entry name" value="PREPILIN PEPTIDASE-DEPENDENT PROTEIN D"/>
    <property type="match status" value="1"/>
</dbReference>
<name>D5BWR1_NITHN</name>
<dbReference type="AlphaFoldDB" id="D5BWR1"/>
<dbReference type="GO" id="GO:0044096">
    <property type="term" value="C:type IV pilus"/>
    <property type="evidence" value="ECO:0007669"/>
    <property type="project" value="TreeGrafter"/>
</dbReference>
<keyword evidence="3" id="KW-0281">Fimbrium</keyword>
<evidence type="ECO:0000313" key="6">
    <source>
        <dbReference type="EMBL" id="ADE13792.1"/>
    </source>
</evidence>
<dbReference type="NCBIfam" id="TIGR02532">
    <property type="entry name" value="IV_pilin_GFxxxE"/>
    <property type="match status" value="1"/>
</dbReference>
<dbReference type="KEGG" id="nhl:Nhal_0608"/>
<dbReference type="PANTHER" id="PTHR30093">
    <property type="entry name" value="GENERAL SECRETION PATHWAY PROTEIN G"/>
    <property type="match status" value="1"/>
</dbReference>
<feature type="region of interest" description="Disordered" evidence="4">
    <location>
        <begin position="135"/>
        <end position="163"/>
    </location>
</feature>
<reference evidence="7" key="1">
    <citation type="submission" date="2010-04" db="EMBL/GenBank/DDBJ databases">
        <title>Complete genome sequence of Nitrosococcus halophilus Nc4, a salt-adapted, aerobic obligate ammonia-oxidizing sulfur purple bacterium.</title>
        <authorList>
            <consortium name="US DOE Joint Genome Institute"/>
            <person name="Campbell M.A."/>
            <person name="Malfatti S.A."/>
            <person name="Chain P.S.G."/>
            <person name="Heidelberg J.F."/>
            <person name="Ward B.B."/>
            <person name="Klotz M.G."/>
        </authorList>
    </citation>
    <scope>NUCLEOTIDE SEQUENCE [LARGE SCALE GENOMIC DNA]</scope>
    <source>
        <strain evidence="7">Nc4</strain>
    </source>
</reference>
<feature type="compositionally biased region" description="Basic and acidic residues" evidence="4">
    <location>
        <begin position="152"/>
        <end position="163"/>
    </location>
</feature>
<dbReference type="InterPro" id="IPR001082">
    <property type="entry name" value="Pilin"/>
</dbReference>
<dbReference type="Proteomes" id="UP000001844">
    <property type="component" value="Chromosome"/>
</dbReference>
<dbReference type="RefSeq" id="WP_013031687.1">
    <property type="nucleotide sequence ID" value="NC_013960.1"/>
</dbReference>
<evidence type="ECO:0000256" key="1">
    <source>
        <dbReference type="ARBA" id="ARBA00005233"/>
    </source>
</evidence>
<dbReference type="InterPro" id="IPR045584">
    <property type="entry name" value="Pilin-like"/>
</dbReference>
<dbReference type="Pfam" id="PF00114">
    <property type="entry name" value="Pilin"/>
    <property type="match status" value="1"/>
</dbReference>
<keyword evidence="2" id="KW-0488">Methylation</keyword>
<evidence type="ECO:0000256" key="3">
    <source>
        <dbReference type="RuleBase" id="RU000389"/>
    </source>
</evidence>
<dbReference type="GO" id="GO:0007155">
    <property type="term" value="P:cell adhesion"/>
    <property type="evidence" value="ECO:0007669"/>
    <property type="project" value="InterPro"/>
</dbReference>
<feature type="transmembrane region" description="Helical" evidence="5">
    <location>
        <begin position="7"/>
        <end position="31"/>
    </location>
</feature>
<evidence type="ECO:0000256" key="5">
    <source>
        <dbReference type="SAM" id="Phobius"/>
    </source>
</evidence>
<dbReference type="HOGENOM" id="CLU_091705_4_0_6"/>
<keyword evidence="7" id="KW-1185">Reference proteome</keyword>
<dbReference type="Pfam" id="PF07963">
    <property type="entry name" value="N_methyl"/>
    <property type="match status" value="1"/>
</dbReference>
<comment type="similarity">
    <text evidence="1 3">Belongs to the N-Me-Phe pilin family.</text>
</comment>
<dbReference type="InterPro" id="IPR012902">
    <property type="entry name" value="N_methyl_site"/>
</dbReference>
<dbReference type="STRING" id="472759.Nhal_0608"/>
<dbReference type="GO" id="GO:0043107">
    <property type="term" value="P:type IV pilus-dependent motility"/>
    <property type="evidence" value="ECO:0007669"/>
    <property type="project" value="TreeGrafter"/>
</dbReference>
<protein>
    <submittedName>
        <fullName evidence="6">Fimbrial protein pilin</fullName>
    </submittedName>
</protein>
<evidence type="ECO:0000256" key="4">
    <source>
        <dbReference type="SAM" id="MobiDB-lite"/>
    </source>
</evidence>
<dbReference type="OrthoDB" id="5918848at2"/>
<keyword evidence="5" id="KW-1133">Transmembrane helix</keyword>